<evidence type="ECO:0000313" key="1">
    <source>
        <dbReference type="EMBL" id="XBT98178.1"/>
    </source>
</evidence>
<reference evidence="1" key="1">
    <citation type="submission" date="2024-06" db="EMBL/GenBank/DDBJ databases">
        <authorList>
            <person name="Li T."/>
            <person name="Gao R."/>
        </authorList>
    </citation>
    <scope>NUCLEOTIDE SEQUENCE</scope>
    <source>
        <strain evidence="1">ZPR3</strain>
        <plasmid evidence="1">unnamed6</plasmid>
    </source>
</reference>
<organism evidence="1">
    <name type="scientific">Rhizobium sp. ZPR3</name>
    <dbReference type="NCBI Taxonomy" id="3158967"/>
    <lineage>
        <taxon>Bacteria</taxon>
        <taxon>Pseudomonadati</taxon>
        <taxon>Pseudomonadota</taxon>
        <taxon>Alphaproteobacteria</taxon>
        <taxon>Hyphomicrobiales</taxon>
        <taxon>Rhizobiaceae</taxon>
        <taxon>Rhizobium/Agrobacterium group</taxon>
        <taxon>Rhizobium</taxon>
    </lineage>
</organism>
<dbReference type="AlphaFoldDB" id="A0AAU7S6U8"/>
<keyword evidence="1" id="KW-0614">Plasmid</keyword>
<sequence>MTSIEIQPWDGVEAIETEATAADGRWLSLYAAPLPACPWGRWAWTVDTQAGAGDHELRPVAMGIEYSPETARAAAEAAARHWLQPRPRLEAVA</sequence>
<protein>
    <recommendedName>
        <fullName evidence="2">DUF317 domain-containing protein</fullName>
    </recommendedName>
</protein>
<evidence type="ECO:0008006" key="2">
    <source>
        <dbReference type="Google" id="ProtNLM"/>
    </source>
</evidence>
<dbReference type="EMBL" id="CP157966">
    <property type="protein sequence ID" value="XBT98178.1"/>
    <property type="molecule type" value="Genomic_DNA"/>
</dbReference>
<accession>A0AAU7S6U8</accession>
<proteinExistence type="predicted"/>
<dbReference type="RefSeq" id="WP_349963500.1">
    <property type="nucleotide sequence ID" value="NZ_CP157966.1"/>
</dbReference>
<geneLocation type="plasmid" evidence="1">
    <name>unnamed6</name>
</geneLocation>
<gene>
    <name evidence="1" type="ORF">ABM479_35940</name>
</gene>
<name>A0AAU7S6U8_9HYPH</name>